<sequence>MTNLQHVLNWLQRVLAPEYSYTERTQTDVINCLSKYPSLAPRTDIFTYEDGQSVLLLCLEGIIPIVFRDRPYNIPIAIWIPHCYPKFPPISFVLPSKNMLIRPGNHVDSSGRIYHPYLAYWEDNPSVS</sequence>
<gene>
    <name evidence="2" type="ORF">NEOLI_000357</name>
</gene>
<evidence type="ECO:0000259" key="1">
    <source>
        <dbReference type="PROSITE" id="PS51322"/>
    </source>
</evidence>
<dbReference type="Gene3D" id="3.10.110.10">
    <property type="entry name" value="Ubiquitin Conjugating Enzyme"/>
    <property type="match status" value="1"/>
</dbReference>
<reference evidence="2 3" key="1">
    <citation type="submission" date="2016-04" db="EMBL/GenBank/DDBJ databases">
        <title>Evolutionary innovation and constraint leading to complex multicellularity in the Ascomycota.</title>
        <authorList>
            <person name="Cisse O."/>
            <person name="Nguyen A."/>
            <person name="Hewitt D.A."/>
            <person name="Jedd G."/>
            <person name="Stajich J.E."/>
        </authorList>
    </citation>
    <scope>NUCLEOTIDE SEQUENCE [LARGE SCALE GENOMIC DNA]</scope>
    <source>
        <strain evidence="2 3">DAH-3</strain>
    </source>
</reference>
<dbReference type="GO" id="GO:0000813">
    <property type="term" value="C:ESCRT I complex"/>
    <property type="evidence" value="ECO:0007669"/>
    <property type="project" value="TreeGrafter"/>
</dbReference>
<dbReference type="SUPFAM" id="SSF54495">
    <property type="entry name" value="UBC-like"/>
    <property type="match status" value="1"/>
</dbReference>
<dbReference type="PROSITE" id="PS51322">
    <property type="entry name" value="UEV"/>
    <property type="match status" value="1"/>
</dbReference>
<dbReference type="EMBL" id="LXFE01000976">
    <property type="protein sequence ID" value="OLL24113.1"/>
    <property type="molecule type" value="Genomic_DNA"/>
</dbReference>
<dbReference type="STRING" id="1198029.A0A1U7LNE6"/>
<dbReference type="PANTHER" id="PTHR23306">
    <property type="entry name" value="TUMOR SUSCEPTIBILITY GENE 101 PROTEIN-RELATED"/>
    <property type="match status" value="1"/>
</dbReference>
<keyword evidence="3" id="KW-1185">Reference proteome</keyword>
<dbReference type="CDD" id="cd11685">
    <property type="entry name" value="UEV_TSG101-like"/>
    <property type="match status" value="1"/>
</dbReference>
<dbReference type="InterPro" id="IPR008883">
    <property type="entry name" value="UEV_N"/>
</dbReference>
<dbReference type="Pfam" id="PF05743">
    <property type="entry name" value="UEV"/>
    <property type="match status" value="1"/>
</dbReference>
<proteinExistence type="predicted"/>
<protein>
    <submittedName>
        <fullName evidence="2">Tumor susceptibility gene 101 protein</fullName>
    </submittedName>
</protein>
<dbReference type="OrthoDB" id="306304at2759"/>
<comment type="caution">
    <text evidence="2">The sequence shown here is derived from an EMBL/GenBank/DDBJ whole genome shotgun (WGS) entry which is preliminary data.</text>
</comment>
<evidence type="ECO:0000313" key="3">
    <source>
        <dbReference type="Proteomes" id="UP000186594"/>
    </source>
</evidence>
<dbReference type="Proteomes" id="UP000186594">
    <property type="component" value="Unassembled WGS sequence"/>
</dbReference>
<feature type="domain" description="UEV" evidence="1">
    <location>
        <begin position="6"/>
        <end position="128"/>
    </location>
</feature>
<dbReference type="AlphaFoldDB" id="A0A1U7LNE6"/>
<accession>A0A1U7LNE6</accession>
<organism evidence="2 3">
    <name type="scientific">Neolecta irregularis (strain DAH-3)</name>
    <dbReference type="NCBI Taxonomy" id="1198029"/>
    <lineage>
        <taxon>Eukaryota</taxon>
        <taxon>Fungi</taxon>
        <taxon>Dikarya</taxon>
        <taxon>Ascomycota</taxon>
        <taxon>Taphrinomycotina</taxon>
        <taxon>Neolectales</taxon>
        <taxon>Neolectaceae</taxon>
        <taxon>Neolecta</taxon>
    </lineage>
</organism>
<dbReference type="PANTHER" id="PTHR23306:SF3">
    <property type="entry name" value="TUMOR SUPPRESSOR PROTEIN 101"/>
    <property type="match status" value="1"/>
</dbReference>
<dbReference type="GO" id="GO:0043130">
    <property type="term" value="F:ubiquitin binding"/>
    <property type="evidence" value="ECO:0007669"/>
    <property type="project" value="TreeGrafter"/>
</dbReference>
<dbReference type="GO" id="GO:0015031">
    <property type="term" value="P:protein transport"/>
    <property type="evidence" value="ECO:0007669"/>
    <property type="project" value="InterPro"/>
</dbReference>
<name>A0A1U7LNE6_NEOID</name>
<dbReference type="InterPro" id="IPR052070">
    <property type="entry name" value="ESCRT-I_UEV_domain"/>
</dbReference>
<dbReference type="OMA" id="NIPICTH"/>
<dbReference type="InterPro" id="IPR016135">
    <property type="entry name" value="UBQ-conjugating_enzyme/RWD"/>
</dbReference>
<evidence type="ECO:0000313" key="2">
    <source>
        <dbReference type="EMBL" id="OLL24113.1"/>
    </source>
</evidence>